<evidence type="ECO:0000313" key="6">
    <source>
        <dbReference type="Proteomes" id="UP000285794"/>
    </source>
</evidence>
<dbReference type="EMBL" id="QQWG01000011">
    <property type="protein sequence ID" value="RRG20675.1"/>
    <property type="molecule type" value="Genomic_DNA"/>
</dbReference>
<dbReference type="AlphaFoldDB" id="A0A425XZG4"/>
<name>A0A425XZG4_9BACT</name>
<proteinExistence type="predicted"/>
<dbReference type="Pfam" id="PF12080">
    <property type="entry name" value="GldM_4th"/>
    <property type="match status" value="1"/>
</dbReference>
<sequence length="517" mass="57215">MGASNCKETPRQKMIGMMYLFLTAMLAINVSNEVLDAFTIIDNGLAKTVRTFEQKNQMIYGEFKRALDANTIKVKPSYDKAMVIQDLSNDLCKELQDYKVKLVKIADGPEGRIDSIQKKDNIDVAAQLMIVGGKGKVLKKQVRDFREHILELIPEKDSLFKHSIAATLNTDDPPKKKAGDPAYSWESLQFAHIPLAGAITLLSKLQTDIRSVESDAVKYLFNQIEAESFPFNKLKAQVIAKSNFVLKGDAYEAEVFLAASDTTQNPKITLTGGGEIKNFDPASRRGIYTRKENELGQKSWGGVVHYTTPSGETRDYPFEAEYIVSEPQVVVSPTKMNVFYSGVDNPVSVSAPGFTMDNLRATIDNGVLIKEGKGYIAKPKVVGKAANVLVEGRLEGKWRPLKSVEFRVKPIPDPVAMVAGKNGGSINGNLLAMQTGVDAVMDGFDFDLKFKIKSFTVSTQVKGFTRDEKSDSDYFTPTQIKLLKGLRKKQKVYIEDIKAVGPDGSIRNLPTISFRVQ</sequence>
<organism evidence="5 6">
    <name type="scientific">Ancylomarina euxinus</name>
    <dbReference type="NCBI Taxonomy" id="2283627"/>
    <lineage>
        <taxon>Bacteria</taxon>
        <taxon>Pseudomonadati</taxon>
        <taxon>Bacteroidota</taxon>
        <taxon>Bacteroidia</taxon>
        <taxon>Marinilabiliales</taxon>
        <taxon>Marinifilaceae</taxon>
        <taxon>Ancylomarina</taxon>
    </lineage>
</organism>
<feature type="domain" description="Gliding motility-associated protein GldM C-terminal" evidence="1">
    <location>
        <begin position="412"/>
        <end position="517"/>
    </location>
</feature>
<feature type="domain" description="Gliding motility-associated protein GldM second immunoglobulin-like" evidence="4">
    <location>
        <begin position="329"/>
        <end position="409"/>
    </location>
</feature>
<dbReference type="Pfam" id="PF12081">
    <property type="entry name" value="GldM_1st"/>
    <property type="match status" value="1"/>
</dbReference>
<dbReference type="InterPro" id="IPR022720">
    <property type="entry name" value="Motility-assoc_prot_GldM_N"/>
</dbReference>
<dbReference type="Proteomes" id="UP000285794">
    <property type="component" value="Unassembled WGS sequence"/>
</dbReference>
<evidence type="ECO:0000259" key="3">
    <source>
        <dbReference type="Pfam" id="PF21601"/>
    </source>
</evidence>
<evidence type="ECO:0000313" key="5">
    <source>
        <dbReference type="EMBL" id="RRG20675.1"/>
    </source>
</evidence>
<dbReference type="InterPro" id="IPR022719">
    <property type="entry name" value="Motility-assoc_prot_GldM_C"/>
</dbReference>
<dbReference type="Pfam" id="PF21601">
    <property type="entry name" value="GldM_2nd"/>
    <property type="match status" value="1"/>
</dbReference>
<dbReference type="Pfam" id="PF21602">
    <property type="entry name" value="GldM_3rd"/>
    <property type="match status" value="1"/>
</dbReference>
<protein>
    <submittedName>
        <fullName evidence="5">Gliding motility protein GldM</fullName>
    </submittedName>
</protein>
<evidence type="ECO:0000259" key="2">
    <source>
        <dbReference type="Pfam" id="PF12081"/>
    </source>
</evidence>
<dbReference type="InterPro" id="IPR048406">
    <property type="entry name" value="GldM_Ig-like-2"/>
</dbReference>
<dbReference type="RefSeq" id="WP_125031077.1">
    <property type="nucleotide sequence ID" value="NZ_JAPXVP010000010.1"/>
</dbReference>
<accession>A0A425XZG4</accession>
<evidence type="ECO:0000259" key="4">
    <source>
        <dbReference type="Pfam" id="PF21602"/>
    </source>
</evidence>
<reference evidence="5 6" key="1">
    <citation type="submission" date="2018-07" db="EMBL/GenBank/DDBJ databases">
        <title>Draft genome sequence of Ancylomarina sp. M1P.</title>
        <authorList>
            <person name="Yadav S."/>
            <person name="Villanueva L."/>
            <person name="Damste J.S.S."/>
        </authorList>
    </citation>
    <scope>NUCLEOTIDE SEQUENCE [LARGE SCALE GENOMIC DNA]</scope>
    <source>
        <strain evidence="5 6">M1P</strain>
    </source>
</reference>
<feature type="domain" description="Gliding motility-associated protein GldM N-terminal" evidence="2">
    <location>
        <begin position="33"/>
        <end position="222"/>
    </location>
</feature>
<gene>
    <name evidence="5" type="primary">gldM</name>
    <name evidence="5" type="ORF">DWB61_11715</name>
</gene>
<dbReference type="OrthoDB" id="1490890at2"/>
<dbReference type="InterPro" id="IPR048405">
    <property type="entry name" value="GldM_Ig-like-1"/>
</dbReference>
<keyword evidence="6" id="KW-1185">Reference proteome</keyword>
<feature type="domain" description="Gliding motility-associated protein GldM first immunoglobulin-like" evidence="3">
    <location>
        <begin position="227"/>
        <end position="325"/>
    </location>
</feature>
<evidence type="ECO:0000259" key="1">
    <source>
        <dbReference type="Pfam" id="PF12080"/>
    </source>
</evidence>
<dbReference type="NCBIfam" id="TIGR03517">
    <property type="entry name" value="GldM_gliding"/>
    <property type="match status" value="1"/>
</dbReference>
<comment type="caution">
    <text evidence="5">The sequence shown here is derived from an EMBL/GenBank/DDBJ whole genome shotgun (WGS) entry which is preliminary data.</text>
</comment>
<dbReference type="InterPro" id="IPR019859">
    <property type="entry name" value="Motility-assoc_prot_GldM"/>
</dbReference>